<reference evidence="7 8" key="1">
    <citation type="journal article" date="2021" name="Commun. Biol.">
        <title>The genome of Shorea leprosula (Dipterocarpaceae) highlights the ecological relevance of drought in aseasonal tropical rainforests.</title>
        <authorList>
            <person name="Ng K.K.S."/>
            <person name="Kobayashi M.J."/>
            <person name="Fawcett J.A."/>
            <person name="Hatakeyama M."/>
            <person name="Paape T."/>
            <person name="Ng C.H."/>
            <person name="Ang C.C."/>
            <person name="Tnah L.H."/>
            <person name="Lee C.T."/>
            <person name="Nishiyama T."/>
            <person name="Sese J."/>
            <person name="O'Brien M.J."/>
            <person name="Copetti D."/>
            <person name="Mohd Noor M.I."/>
            <person name="Ong R.C."/>
            <person name="Putra M."/>
            <person name="Sireger I.Z."/>
            <person name="Indrioko S."/>
            <person name="Kosugi Y."/>
            <person name="Izuno A."/>
            <person name="Isagi Y."/>
            <person name="Lee S.L."/>
            <person name="Shimizu K.K."/>
        </authorList>
    </citation>
    <scope>NUCLEOTIDE SEQUENCE [LARGE SCALE GENOMIC DNA]</scope>
    <source>
        <strain evidence="7">214</strain>
    </source>
</reference>
<dbReference type="SUPFAM" id="SSF69593">
    <property type="entry name" value="Glycerol-3-phosphate (1)-acyltransferase"/>
    <property type="match status" value="1"/>
</dbReference>
<dbReference type="Pfam" id="PF01553">
    <property type="entry name" value="Acyltransferase"/>
    <property type="match status" value="1"/>
</dbReference>
<evidence type="ECO:0000256" key="4">
    <source>
        <dbReference type="RuleBase" id="RU361267"/>
    </source>
</evidence>
<dbReference type="PANTHER" id="PTHR10434:SF11">
    <property type="entry name" value="1-ACYL-SN-GLYCEROL-3-PHOSPHATE ACYLTRANSFERASE"/>
    <property type="match status" value="1"/>
</dbReference>
<comment type="domain">
    <text evidence="4">The HXXXXD motif is essential for acyltransferase activity and may constitute the binding site for the phosphate moiety of the glycerol-3-phosphate.</text>
</comment>
<keyword evidence="4" id="KW-0594">Phospholipid biosynthesis</keyword>
<keyword evidence="8" id="KW-1185">Reference proteome</keyword>
<proteinExistence type="inferred from homology"/>
<keyword evidence="5" id="KW-0472">Membrane</keyword>
<dbReference type="PANTHER" id="PTHR10434">
    <property type="entry name" value="1-ACYL-SN-GLYCEROL-3-PHOSPHATE ACYLTRANSFERASE"/>
    <property type="match status" value="1"/>
</dbReference>
<keyword evidence="4" id="KW-0443">Lipid metabolism</keyword>
<sequence>MENTGGGSFLRNRRLESFLHTNSVPNVRETRKNSGKEVAVQRPLKDVYVDDDGWISALISCVRIVTCFVVMMVTTFIWALIMLVLLPWPYQRVRQGNIYGHVTGRLMMWILGNPVKIEGTEFSNKRAIYISNHASPIDIFLIMWLTPTGTVGIAKKEIIWYPLFGQLYVLANHLRIDRSNPAAAIQSMKEAVNAVIKNKLSLIIFPEGTRSKNGRLLPFKKGFVHLALQSRLPIVPMVLTGTHLAWRKGSLHVRPAPITVRYLPPISTDDWTADKIDDHIKMVHDIYVENLPESQKPIISEAPRNSSRS</sequence>
<protein>
    <recommendedName>
        <fullName evidence="4">1-acyl-sn-glycerol-3-phosphate acyltransferase</fullName>
        <ecNumber evidence="4">2.3.1.51</ecNumber>
    </recommendedName>
</protein>
<name>A0AAV5JW94_9ROSI</name>
<evidence type="ECO:0000256" key="3">
    <source>
        <dbReference type="ARBA" id="ARBA00023315"/>
    </source>
</evidence>
<evidence type="ECO:0000256" key="5">
    <source>
        <dbReference type="SAM" id="Phobius"/>
    </source>
</evidence>
<evidence type="ECO:0000256" key="2">
    <source>
        <dbReference type="ARBA" id="ARBA00022679"/>
    </source>
</evidence>
<organism evidence="7 8">
    <name type="scientific">Rubroshorea leprosula</name>
    <dbReference type="NCBI Taxonomy" id="152421"/>
    <lineage>
        <taxon>Eukaryota</taxon>
        <taxon>Viridiplantae</taxon>
        <taxon>Streptophyta</taxon>
        <taxon>Embryophyta</taxon>
        <taxon>Tracheophyta</taxon>
        <taxon>Spermatophyta</taxon>
        <taxon>Magnoliopsida</taxon>
        <taxon>eudicotyledons</taxon>
        <taxon>Gunneridae</taxon>
        <taxon>Pentapetalae</taxon>
        <taxon>rosids</taxon>
        <taxon>malvids</taxon>
        <taxon>Malvales</taxon>
        <taxon>Dipterocarpaceae</taxon>
        <taxon>Rubroshorea</taxon>
    </lineage>
</organism>
<keyword evidence="3 4" id="KW-0012">Acyltransferase</keyword>
<gene>
    <name evidence="7" type="ORF">SLEP1_g26412</name>
</gene>
<dbReference type="GO" id="GO:0005783">
    <property type="term" value="C:endoplasmic reticulum"/>
    <property type="evidence" value="ECO:0007669"/>
    <property type="project" value="TreeGrafter"/>
</dbReference>
<dbReference type="EC" id="2.3.1.51" evidence="4"/>
<comment type="similarity">
    <text evidence="1 4">Belongs to the 1-acyl-sn-glycerol-3-phosphate acyltransferase family.</text>
</comment>
<dbReference type="EMBL" id="BPVZ01000044">
    <property type="protein sequence ID" value="GKV15637.1"/>
    <property type="molecule type" value="Genomic_DNA"/>
</dbReference>
<dbReference type="GO" id="GO:0003841">
    <property type="term" value="F:1-acylglycerol-3-phosphate O-acyltransferase activity"/>
    <property type="evidence" value="ECO:0007669"/>
    <property type="project" value="UniProtKB-UniRule"/>
</dbReference>
<keyword evidence="2 4" id="KW-0808">Transferase</keyword>
<feature type="transmembrane region" description="Helical" evidence="5">
    <location>
        <begin position="53"/>
        <end position="86"/>
    </location>
</feature>
<dbReference type="SMART" id="SM00563">
    <property type="entry name" value="PlsC"/>
    <property type="match status" value="1"/>
</dbReference>
<feature type="domain" description="Phospholipid/glycerol acyltransferase" evidence="6">
    <location>
        <begin position="127"/>
        <end position="242"/>
    </location>
</feature>
<evidence type="ECO:0000259" key="6">
    <source>
        <dbReference type="SMART" id="SM00563"/>
    </source>
</evidence>
<dbReference type="GO" id="GO:0006654">
    <property type="term" value="P:phosphatidic acid biosynthetic process"/>
    <property type="evidence" value="ECO:0007669"/>
    <property type="project" value="TreeGrafter"/>
</dbReference>
<accession>A0AAV5JW94</accession>
<comment type="catalytic activity">
    <reaction evidence="4">
        <text>a 1-acyl-sn-glycero-3-phosphate + an acyl-CoA = a 1,2-diacyl-sn-glycero-3-phosphate + CoA</text>
        <dbReference type="Rhea" id="RHEA:19709"/>
        <dbReference type="ChEBI" id="CHEBI:57287"/>
        <dbReference type="ChEBI" id="CHEBI:57970"/>
        <dbReference type="ChEBI" id="CHEBI:58342"/>
        <dbReference type="ChEBI" id="CHEBI:58608"/>
        <dbReference type="EC" id="2.3.1.51"/>
    </reaction>
</comment>
<dbReference type="AlphaFoldDB" id="A0AAV5JW94"/>
<dbReference type="InterPro" id="IPR004552">
    <property type="entry name" value="AGP_acyltrans"/>
</dbReference>
<keyword evidence="4" id="KW-1208">Phospholipid metabolism</keyword>
<keyword evidence="5" id="KW-0812">Transmembrane</keyword>
<keyword evidence="5" id="KW-1133">Transmembrane helix</keyword>
<dbReference type="NCBIfam" id="TIGR00530">
    <property type="entry name" value="AGP_acyltrn"/>
    <property type="match status" value="1"/>
</dbReference>
<keyword evidence="4" id="KW-0444">Lipid biosynthesis</keyword>
<evidence type="ECO:0000256" key="1">
    <source>
        <dbReference type="ARBA" id="ARBA00008655"/>
    </source>
</evidence>
<comment type="caution">
    <text evidence="7">The sequence shown here is derived from an EMBL/GenBank/DDBJ whole genome shotgun (WGS) entry which is preliminary data.</text>
</comment>
<dbReference type="Proteomes" id="UP001054252">
    <property type="component" value="Unassembled WGS sequence"/>
</dbReference>
<dbReference type="CDD" id="cd07989">
    <property type="entry name" value="LPLAT_AGPAT-like"/>
    <property type="match status" value="1"/>
</dbReference>
<evidence type="ECO:0000313" key="7">
    <source>
        <dbReference type="EMBL" id="GKV15637.1"/>
    </source>
</evidence>
<dbReference type="InterPro" id="IPR002123">
    <property type="entry name" value="Plipid/glycerol_acylTrfase"/>
</dbReference>
<evidence type="ECO:0000313" key="8">
    <source>
        <dbReference type="Proteomes" id="UP001054252"/>
    </source>
</evidence>
<dbReference type="GO" id="GO:0016020">
    <property type="term" value="C:membrane"/>
    <property type="evidence" value="ECO:0007669"/>
    <property type="project" value="InterPro"/>
</dbReference>